<dbReference type="InterPro" id="IPR047680">
    <property type="entry name" value="MarP-like"/>
</dbReference>
<feature type="transmembrane region" description="Helical" evidence="5">
    <location>
        <begin position="105"/>
        <end position="128"/>
    </location>
</feature>
<dbReference type="PRINTS" id="PR00834">
    <property type="entry name" value="PROTEASES2C"/>
</dbReference>
<dbReference type="STRING" id="1272.GCA_900014985_00660"/>
<protein>
    <submittedName>
        <fullName evidence="6">Serine protease</fullName>
    </submittedName>
</protein>
<comment type="subcellular location">
    <subcellularLocation>
        <location evidence="1">Membrane</location>
        <topology evidence="1">Multi-pass membrane protein</topology>
    </subcellularLocation>
</comment>
<dbReference type="InterPro" id="IPR043504">
    <property type="entry name" value="Peptidase_S1_PA_chymotrypsin"/>
</dbReference>
<dbReference type="Gene3D" id="2.40.10.10">
    <property type="entry name" value="Trypsin-like serine proteases"/>
    <property type="match status" value="2"/>
</dbReference>
<comment type="caution">
    <text evidence="6">The sequence shown here is derived from an EMBL/GenBank/DDBJ whole genome shotgun (WGS) entry which is preliminary data.</text>
</comment>
<name>A0A4Y4D8B4_KOCVA</name>
<dbReference type="GO" id="GO:0016020">
    <property type="term" value="C:membrane"/>
    <property type="evidence" value="ECO:0007669"/>
    <property type="project" value="UniProtKB-SubCell"/>
</dbReference>
<evidence type="ECO:0000256" key="1">
    <source>
        <dbReference type="ARBA" id="ARBA00004141"/>
    </source>
</evidence>
<feature type="transmembrane region" description="Helical" evidence="5">
    <location>
        <begin position="31"/>
        <end position="56"/>
    </location>
</feature>
<keyword evidence="7" id="KW-1185">Reference proteome</keyword>
<dbReference type="GO" id="GO:0004252">
    <property type="term" value="F:serine-type endopeptidase activity"/>
    <property type="evidence" value="ECO:0007669"/>
    <property type="project" value="InterPro"/>
</dbReference>
<gene>
    <name evidence="6" type="ORF">KVA01_11550</name>
</gene>
<dbReference type="SUPFAM" id="SSF50494">
    <property type="entry name" value="Trypsin-like serine proteases"/>
    <property type="match status" value="1"/>
</dbReference>
<dbReference type="InterPro" id="IPR009003">
    <property type="entry name" value="Peptidase_S1_PA"/>
</dbReference>
<feature type="transmembrane region" description="Helical" evidence="5">
    <location>
        <begin position="62"/>
        <end position="84"/>
    </location>
</feature>
<dbReference type="GO" id="GO:0009403">
    <property type="term" value="P:toxin biosynthetic process"/>
    <property type="evidence" value="ECO:0007669"/>
    <property type="project" value="InterPro"/>
</dbReference>
<dbReference type="InterPro" id="IPR001940">
    <property type="entry name" value="Peptidase_S1C"/>
</dbReference>
<evidence type="ECO:0000313" key="6">
    <source>
        <dbReference type="EMBL" id="GEC99000.1"/>
    </source>
</evidence>
<evidence type="ECO:0000256" key="3">
    <source>
        <dbReference type="ARBA" id="ARBA00022989"/>
    </source>
</evidence>
<feature type="transmembrane region" description="Helical" evidence="5">
    <location>
        <begin position="6"/>
        <end position="24"/>
    </location>
</feature>
<keyword evidence="6" id="KW-0645">Protease</keyword>
<sequence>MSLSLNLLDVVLVLVLIAYLVAGFRRGFFRSFAALVGLVLGAVVAFWAGPVVAAYVDGTWQVPAVLLTVLVLLGLGEYLGSMLGSMLARITEKTGLGVVDRAAGAVLNVAVAGIIMSLLASLVGQMGLPALSQQVASSQVLRGIERITPEPVRNAMTQTRNAVSGSQGIRQLDELLFPSEAAPDPKDTPDTQVVADAGRSVVQVYGTAAQCAQNQTGSGFVAQDGTVVTNAHVVAGVEQPVVQTRDGQVYRAETVQYDAASDLAVLRVPGLPETPLALEDGVSPGEGVSFAGYPLGGPYTLRAATVQGEAVAPVQNVTTGETQTRSIIQFAGNVEQGNSGGPLLNASGHVVGVVFAKAVKDQVGYAIPVQRVGEILDAAGDSTAAVPTGQCVAA</sequence>
<keyword evidence="4 5" id="KW-0472">Membrane</keyword>
<evidence type="ECO:0000256" key="2">
    <source>
        <dbReference type="ARBA" id="ARBA00022692"/>
    </source>
</evidence>
<organism evidence="6 7">
    <name type="scientific">Kocuria varians</name>
    <name type="common">Micrococcus varians</name>
    <dbReference type="NCBI Taxonomy" id="1272"/>
    <lineage>
        <taxon>Bacteria</taxon>
        <taxon>Bacillati</taxon>
        <taxon>Actinomycetota</taxon>
        <taxon>Actinomycetes</taxon>
        <taxon>Micrococcales</taxon>
        <taxon>Micrococcaceae</taxon>
        <taxon>Kocuria</taxon>
    </lineage>
</organism>
<dbReference type="InterPro" id="IPR003825">
    <property type="entry name" value="Colicin-V_CvpA"/>
</dbReference>
<keyword evidence="3 5" id="KW-1133">Transmembrane helix</keyword>
<dbReference type="EMBL" id="BJNW01000008">
    <property type="protein sequence ID" value="GEC99000.1"/>
    <property type="molecule type" value="Genomic_DNA"/>
</dbReference>
<dbReference type="RefSeq" id="WP_141269291.1">
    <property type="nucleotide sequence ID" value="NZ_BJNW01000008.1"/>
</dbReference>
<proteinExistence type="predicted"/>
<keyword evidence="6" id="KW-0378">Hydrolase</keyword>
<dbReference type="Proteomes" id="UP000315730">
    <property type="component" value="Unassembled WGS sequence"/>
</dbReference>
<dbReference type="AlphaFoldDB" id="A0A4Y4D8B4"/>
<dbReference type="PANTHER" id="PTHR43019">
    <property type="entry name" value="SERINE ENDOPROTEASE DEGS"/>
    <property type="match status" value="1"/>
</dbReference>
<dbReference type="GO" id="GO:0006508">
    <property type="term" value="P:proteolysis"/>
    <property type="evidence" value="ECO:0007669"/>
    <property type="project" value="UniProtKB-KW"/>
</dbReference>
<evidence type="ECO:0000256" key="5">
    <source>
        <dbReference type="SAM" id="Phobius"/>
    </source>
</evidence>
<dbReference type="Pfam" id="PF13365">
    <property type="entry name" value="Trypsin_2"/>
    <property type="match status" value="1"/>
</dbReference>
<dbReference type="PANTHER" id="PTHR43019:SF23">
    <property type="entry name" value="PROTEASE DO-LIKE 5, CHLOROPLASTIC"/>
    <property type="match status" value="1"/>
</dbReference>
<keyword evidence="2 5" id="KW-0812">Transmembrane</keyword>
<evidence type="ECO:0000313" key="7">
    <source>
        <dbReference type="Proteomes" id="UP000315730"/>
    </source>
</evidence>
<evidence type="ECO:0000256" key="4">
    <source>
        <dbReference type="ARBA" id="ARBA00023136"/>
    </source>
</evidence>
<dbReference type="Pfam" id="PF02674">
    <property type="entry name" value="Colicin_V"/>
    <property type="match status" value="1"/>
</dbReference>
<dbReference type="OrthoDB" id="9766361at2"/>
<dbReference type="NCBIfam" id="NF033740">
    <property type="entry name" value="MarP_fam_protase"/>
    <property type="match status" value="1"/>
</dbReference>
<accession>A0A4Y4D8B4</accession>
<reference evidence="6 7" key="1">
    <citation type="submission" date="2019-06" db="EMBL/GenBank/DDBJ databases">
        <title>Whole genome shotgun sequence of Kocuria varians NBRC 15358.</title>
        <authorList>
            <person name="Hosoyama A."/>
            <person name="Uohara A."/>
            <person name="Ohji S."/>
            <person name="Ichikawa N."/>
        </authorList>
    </citation>
    <scope>NUCLEOTIDE SEQUENCE [LARGE SCALE GENOMIC DNA]</scope>
    <source>
        <strain evidence="6 7">NBRC 15358</strain>
    </source>
</reference>